<dbReference type="Pfam" id="PF23598">
    <property type="entry name" value="LRR_14"/>
    <property type="match status" value="1"/>
</dbReference>
<dbReference type="FunFam" id="1.10.10.10:FF:000322">
    <property type="entry name" value="Probable disease resistance protein At1g63360"/>
    <property type="match status" value="1"/>
</dbReference>
<dbReference type="InterPro" id="IPR058922">
    <property type="entry name" value="WHD_DRP"/>
</dbReference>
<organism evidence="8 9">
    <name type="scientific">Amborella trichopoda</name>
    <dbReference type="NCBI Taxonomy" id="13333"/>
    <lineage>
        <taxon>Eukaryota</taxon>
        <taxon>Viridiplantae</taxon>
        <taxon>Streptophyta</taxon>
        <taxon>Embryophyta</taxon>
        <taxon>Tracheophyta</taxon>
        <taxon>Spermatophyta</taxon>
        <taxon>Magnoliopsida</taxon>
        <taxon>Amborellales</taxon>
        <taxon>Amborellaceae</taxon>
        <taxon>Amborella</taxon>
    </lineage>
</organism>
<evidence type="ECO:0000256" key="3">
    <source>
        <dbReference type="ARBA" id="ARBA00022821"/>
    </source>
</evidence>
<dbReference type="SUPFAM" id="SSF52058">
    <property type="entry name" value="L domain-like"/>
    <property type="match status" value="1"/>
</dbReference>
<dbReference type="InterPro" id="IPR036388">
    <property type="entry name" value="WH-like_DNA-bd_sf"/>
</dbReference>
<dbReference type="Gene3D" id="3.80.10.10">
    <property type="entry name" value="Ribonuclease Inhibitor"/>
    <property type="match status" value="1"/>
</dbReference>
<dbReference type="Proteomes" id="UP000017836">
    <property type="component" value="Unassembled WGS sequence"/>
</dbReference>
<keyword evidence="3" id="KW-0611">Plant defense</keyword>
<dbReference type="FunFam" id="3.40.50.300:FF:001091">
    <property type="entry name" value="Probable disease resistance protein At1g61300"/>
    <property type="match status" value="1"/>
</dbReference>
<dbReference type="GO" id="GO:0043531">
    <property type="term" value="F:ADP binding"/>
    <property type="evidence" value="ECO:0007669"/>
    <property type="project" value="InterPro"/>
</dbReference>
<accession>U5D0U9</accession>
<dbReference type="EMBL" id="KI392075">
    <property type="protein sequence ID" value="ERN19246.1"/>
    <property type="molecule type" value="Genomic_DNA"/>
</dbReference>
<reference evidence="9" key="1">
    <citation type="journal article" date="2013" name="Science">
        <title>The Amborella genome and the evolution of flowering plants.</title>
        <authorList>
            <consortium name="Amborella Genome Project"/>
        </authorList>
    </citation>
    <scope>NUCLEOTIDE SEQUENCE [LARGE SCALE GENOMIC DNA]</scope>
</reference>
<evidence type="ECO:0000256" key="2">
    <source>
        <dbReference type="ARBA" id="ARBA00022741"/>
    </source>
</evidence>
<dbReference type="KEGG" id="atr:18447623"/>
<dbReference type="InterPro" id="IPR032675">
    <property type="entry name" value="LRR_dom_sf"/>
</dbReference>
<dbReference type="CDD" id="cd14798">
    <property type="entry name" value="RX-CC_like"/>
    <property type="match status" value="1"/>
</dbReference>
<proteinExistence type="predicted"/>
<dbReference type="OrthoDB" id="646178at2759"/>
<dbReference type="PRINTS" id="PR00364">
    <property type="entry name" value="DISEASERSIST"/>
</dbReference>
<dbReference type="Gene3D" id="3.40.50.300">
    <property type="entry name" value="P-loop containing nucleotide triphosphate hydrolases"/>
    <property type="match status" value="1"/>
</dbReference>
<gene>
    <name evidence="8" type="ORF">AMTR_s00061p00207600</name>
</gene>
<keyword evidence="2" id="KW-0547">Nucleotide-binding</keyword>
<protein>
    <recommendedName>
        <fullName evidence="10">NB-ARC domain-containing protein</fullName>
    </recommendedName>
</protein>
<feature type="domain" description="NB-ARC" evidence="4">
    <location>
        <begin position="169"/>
        <end position="339"/>
    </location>
</feature>
<evidence type="ECO:0000259" key="7">
    <source>
        <dbReference type="Pfam" id="PF23598"/>
    </source>
</evidence>
<keyword evidence="9" id="KW-1185">Reference proteome</keyword>
<dbReference type="OMA" id="IRNWISE"/>
<dbReference type="Gene3D" id="1.20.5.4130">
    <property type="match status" value="1"/>
</dbReference>
<evidence type="ECO:0000313" key="9">
    <source>
        <dbReference type="Proteomes" id="UP000017836"/>
    </source>
</evidence>
<feature type="domain" description="Disease resistance N-terminal" evidence="5">
    <location>
        <begin position="7"/>
        <end position="88"/>
    </location>
</feature>
<evidence type="ECO:0000259" key="5">
    <source>
        <dbReference type="Pfam" id="PF18052"/>
    </source>
</evidence>
<dbReference type="Gramene" id="ERN19246">
    <property type="protein sequence ID" value="ERN19246"/>
    <property type="gene ID" value="AMTR_s00061p00207600"/>
</dbReference>
<dbReference type="AlphaFoldDB" id="U5D0U9"/>
<dbReference type="Pfam" id="PF23559">
    <property type="entry name" value="WHD_DRP"/>
    <property type="match status" value="1"/>
</dbReference>
<sequence length="903" mass="103442">MEDVAVSILETLTKALVREAIFLYGIRDQVDGLAVELRRMQAFLRDTDRIRDSGHITENLVQEIRDLACEAEDIIETFVLHALQRKRRGFMGRLTNYAYLLLQLRGRHEVGRRIEGISNQIGDIARRRAVYDLPQSSHRDETASSRVQRLREMRRTSPLEVERDLVGIEEKTNSLKQSLMDGKGEFSVVSVVGMGGVGKTTLIKKVYNEDDIKLHFNYFDWVCVSQTYSMIQLLCDMIIKVVGSTVDLQNKSEQLLKEDLHKNLSRRRYLIVLDDMWDISAWVCIREALPDVKNGSRVVITTRNEDLAKMVERNTIHVLKPLPYKEGWELFCKKAFVKNNGSCPEYLRETGHGIVERCGGLPLALVVIGGLLSTKLVSEDIKRASEWKKTLDGFSHYQDRGEVRISEILSLSYFDLPNYLKPCFLYLSAYPEDFKISRTRIVQLWVSEGFIEKRGDEILEDVAEDYLEELASRSMIQVESVSLTGRIKSCVVHDLMRDMCLKKAGEHNFLGMVAGEENIPSQKTRRLAFHQGMDVHVVSSPSKIRSFLFFSKSIRPSVSKRCLHDAKLVRVLLLENIVLKCPLNEVGSLVLLRCLSFRGSSIHGEIPKSIRALQHLEVFDMRPGHFTYDTICKSLKSSWGLELPSLRHFYANALLESVQPMHLKAGTSRSLQTLWGVWSGITREPLGNFSQLRKVGIKDEDGEINEIYGSIGEVQCLRFLSLWSNVGVVHNLEAVSRPPLALEKLLLRGKLGRAPSWFGRLPNLTKLLLWWSELDEEGFSKLQELPQLKFLELRYRAYVGKEMHCIVGGFPRLQHLEIWGLEELEEWRGLEEGSMPCLQLLEIYRCDKLRMLPQGLEHIPTLQRVKCGGFGEEFSGRVLDDAPHLWRKTISDDHSHEWKRVAL</sequence>
<feature type="domain" description="Disease resistance R13L4/SHOC-2-like LRR" evidence="7">
    <location>
        <begin position="543"/>
        <end position="892"/>
    </location>
</feature>
<dbReference type="Gene3D" id="1.10.8.430">
    <property type="entry name" value="Helical domain of apoptotic protease-activating factors"/>
    <property type="match status" value="1"/>
</dbReference>
<dbReference type="InterPro" id="IPR027417">
    <property type="entry name" value="P-loop_NTPase"/>
</dbReference>
<dbReference type="PANTHER" id="PTHR23155">
    <property type="entry name" value="DISEASE RESISTANCE PROTEIN RP"/>
    <property type="match status" value="1"/>
</dbReference>
<dbReference type="InterPro" id="IPR055414">
    <property type="entry name" value="LRR_R13L4/SHOC2-like"/>
</dbReference>
<evidence type="ECO:0000259" key="4">
    <source>
        <dbReference type="Pfam" id="PF00931"/>
    </source>
</evidence>
<dbReference type="InterPro" id="IPR042197">
    <property type="entry name" value="Apaf_helical"/>
</dbReference>
<evidence type="ECO:0008006" key="10">
    <source>
        <dbReference type="Google" id="ProtNLM"/>
    </source>
</evidence>
<dbReference type="Pfam" id="PF18052">
    <property type="entry name" value="Rx_N"/>
    <property type="match status" value="1"/>
</dbReference>
<dbReference type="InterPro" id="IPR038005">
    <property type="entry name" value="RX-like_CC"/>
</dbReference>
<name>U5D0U9_AMBTC</name>
<dbReference type="eggNOG" id="KOG4658">
    <property type="taxonomic scope" value="Eukaryota"/>
</dbReference>
<dbReference type="SUPFAM" id="SSF52540">
    <property type="entry name" value="P-loop containing nucleoside triphosphate hydrolases"/>
    <property type="match status" value="1"/>
</dbReference>
<dbReference type="InterPro" id="IPR041118">
    <property type="entry name" value="Rx_N"/>
</dbReference>
<dbReference type="GO" id="GO:0051707">
    <property type="term" value="P:response to other organism"/>
    <property type="evidence" value="ECO:0007669"/>
    <property type="project" value="UniProtKB-ARBA"/>
</dbReference>
<evidence type="ECO:0000259" key="6">
    <source>
        <dbReference type="Pfam" id="PF23559"/>
    </source>
</evidence>
<dbReference type="Pfam" id="PF00931">
    <property type="entry name" value="NB-ARC"/>
    <property type="match status" value="1"/>
</dbReference>
<evidence type="ECO:0000313" key="8">
    <source>
        <dbReference type="EMBL" id="ERN19246.1"/>
    </source>
</evidence>
<keyword evidence="1" id="KW-0677">Repeat</keyword>
<dbReference type="InterPro" id="IPR002182">
    <property type="entry name" value="NB-ARC"/>
</dbReference>
<dbReference type="HOGENOM" id="CLU_000837_25_4_1"/>
<feature type="domain" description="Disease resistance protein winged helix" evidence="6">
    <location>
        <begin position="430"/>
        <end position="499"/>
    </location>
</feature>
<evidence type="ECO:0000256" key="1">
    <source>
        <dbReference type="ARBA" id="ARBA00022737"/>
    </source>
</evidence>
<dbReference type="Gene3D" id="1.10.10.10">
    <property type="entry name" value="Winged helix-like DNA-binding domain superfamily/Winged helix DNA-binding domain"/>
    <property type="match status" value="1"/>
</dbReference>
<dbReference type="PANTHER" id="PTHR23155:SF1185">
    <property type="entry name" value="DISEASE RESISTANCE RPP8-LIKE PROTEIN 3-RELATED"/>
    <property type="match status" value="1"/>
</dbReference>
<dbReference type="InterPro" id="IPR044974">
    <property type="entry name" value="Disease_R_plants"/>
</dbReference>
<dbReference type="GO" id="GO:0006952">
    <property type="term" value="P:defense response"/>
    <property type="evidence" value="ECO:0007669"/>
    <property type="project" value="UniProtKB-KW"/>
</dbReference>